<name>A0A845B0C8_9SPHN</name>
<comment type="caution">
    <text evidence="2">The sequence shown here is derived from an EMBL/GenBank/DDBJ whole genome shotgun (WGS) entry which is preliminary data.</text>
</comment>
<evidence type="ECO:0000256" key="1">
    <source>
        <dbReference type="SAM" id="Phobius"/>
    </source>
</evidence>
<proteinExistence type="predicted"/>
<sequence length="63" mass="7017">MRKALVLSDESARHPFLASLPPHVRKGIDPGPARPRWVISREDVRGFFGAYIACLLAVMIFIA</sequence>
<keyword evidence="1" id="KW-1133">Transmembrane helix</keyword>
<keyword evidence="3" id="KW-1185">Reference proteome</keyword>
<dbReference type="Proteomes" id="UP000431922">
    <property type="component" value="Unassembled WGS sequence"/>
</dbReference>
<feature type="transmembrane region" description="Helical" evidence="1">
    <location>
        <begin position="44"/>
        <end position="62"/>
    </location>
</feature>
<dbReference type="EMBL" id="WTYL01000001">
    <property type="protein sequence ID" value="MXP43920.1"/>
    <property type="molecule type" value="Genomic_DNA"/>
</dbReference>
<accession>A0A845B0C8</accession>
<keyword evidence="1" id="KW-0472">Membrane</keyword>
<organism evidence="2 3">
    <name type="scientific">Allopontixanthobacter sediminis</name>
    <dbReference type="NCBI Taxonomy" id="1689985"/>
    <lineage>
        <taxon>Bacteria</taxon>
        <taxon>Pseudomonadati</taxon>
        <taxon>Pseudomonadota</taxon>
        <taxon>Alphaproteobacteria</taxon>
        <taxon>Sphingomonadales</taxon>
        <taxon>Erythrobacteraceae</taxon>
        <taxon>Allopontixanthobacter</taxon>
    </lineage>
</organism>
<evidence type="ECO:0000313" key="2">
    <source>
        <dbReference type="EMBL" id="MXP43920.1"/>
    </source>
</evidence>
<gene>
    <name evidence="2" type="ORF">GRI65_05555</name>
</gene>
<reference evidence="2 3" key="1">
    <citation type="submission" date="2019-12" db="EMBL/GenBank/DDBJ databases">
        <title>Genomic-based taxomic classification of the family Erythrobacteraceae.</title>
        <authorList>
            <person name="Xu L."/>
        </authorList>
    </citation>
    <scope>NUCLEOTIDE SEQUENCE [LARGE SCALE GENOMIC DNA]</scope>
    <source>
        <strain evidence="2 3">KCTC 42453</strain>
    </source>
</reference>
<dbReference type="AlphaFoldDB" id="A0A845B0C8"/>
<protein>
    <submittedName>
        <fullName evidence="2">Uncharacterized protein</fullName>
    </submittedName>
</protein>
<keyword evidence="1" id="KW-0812">Transmembrane</keyword>
<evidence type="ECO:0000313" key="3">
    <source>
        <dbReference type="Proteomes" id="UP000431922"/>
    </source>
</evidence>